<gene>
    <name evidence="8" type="ORF">L0P57_05910</name>
</gene>
<keyword evidence="5 8" id="KW-0413">Isomerase</keyword>
<dbReference type="EC" id="5.2.1.8" evidence="2"/>
<evidence type="ECO:0000313" key="8">
    <source>
        <dbReference type="EMBL" id="MCG4610466.1"/>
    </source>
</evidence>
<comment type="caution">
    <text evidence="8">The sequence shown here is derived from an EMBL/GenBank/DDBJ whole genome shotgun (WGS) entry which is preliminary data.</text>
</comment>
<evidence type="ECO:0000313" key="9">
    <source>
        <dbReference type="Proteomes" id="UP001298681"/>
    </source>
</evidence>
<dbReference type="InterPro" id="IPR046357">
    <property type="entry name" value="PPIase_dom_sf"/>
</dbReference>
<evidence type="ECO:0000256" key="2">
    <source>
        <dbReference type="ARBA" id="ARBA00013194"/>
    </source>
</evidence>
<feature type="signal peptide" evidence="6">
    <location>
        <begin position="1"/>
        <end position="30"/>
    </location>
</feature>
<organism evidence="8 9">
    <name type="scientific">Anaeromassilibacillus senegalensis</name>
    <dbReference type="NCBI Taxonomy" id="1673717"/>
    <lineage>
        <taxon>Bacteria</taxon>
        <taxon>Bacillati</taxon>
        <taxon>Bacillota</taxon>
        <taxon>Clostridia</taxon>
        <taxon>Eubacteriales</taxon>
        <taxon>Acutalibacteraceae</taxon>
        <taxon>Anaeromassilibacillus</taxon>
    </lineage>
</organism>
<keyword evidence="3 6" id="KW-0732">Signal</keyword>
<proteinExistence type="predicted"/>
<dbReference type="Pfam" id="PF13145">
    <property type="entry name" value="Rotamase_2"/>
    <property type="match status" value="1"/>
</dbReference>
<dbReference type="Proteomes" id="UP001298681">
    <property type="component" value="Unassembled WGS sequence"/>
</dbReference>
<keyword evidence="9" id="KW-1185">Reference proteome</keyword>
<reference evidence="8 9" key="1">
    <citation type="submission" date="2022-01" db="EMBL/GenBank/DDBJ databases">
        <title>Collection of gut derived symbiotic bacterial strains cultured from healthy donors.</title>
        <authorList>
            <person name="Lin H."/>
            <person name="Kohout C."/>
            <person name="Waligurski E."/>
            <person name="Pamer E.G."/>
        </authorList>
    </citation>
    <scope>NUCLEOTIDE SEQUENCE [LARGE SCALE GENOMIC DNA]</scope>
    <source>
        <strain evidence="8 9">DFI.7.58</strain>
    </source>
</reference>
<protein>
    <recommendedName>
        <fullName evidence="2">peptidylprolyl isomerase</fullName>
        <ecNumber evidence="2">5.2.1.8</ecNumber>
    </recommendedName>
</protein>
<accession>A0ABS9MI31</accession>
<evidence type="ECO:0000256" key="4">
    <source>
        <dbReference type="ARBA" id="ARBA00023110"/>
    </source>
</evidence>
<dbReference type="InterPro" id="IPR050245">
    <property type="entry name" value="PrsA_foldase"/>
</dbReference>
<evidence type="ECO:0000256" key="3">
    <source>
        <dbReference type="ARBA" id="ARBA00022729"/>
    </source>
</evidence>
<dbReference type="EMBL" id="JAKNHQ010000006">
    <property type="protein sequence ID" value="MCG4610466.1"/>
    <property type="molecule type" value="Genomic_DNA"/>
</dbReference>
<dbReference type="PANTHER" id="PTHR47245:SF1">
    <property type="entry name" value="FOLDASE PROTEIN PRSA"/>
    <property type="match status" value="1"/>
</dbReference>
<sequence>MNAKAMNRWLPFFMAFLLCVNMLTACSANGETDPYRTVGEIAGRPVALGELQLFVDDVRQQTNSYFKRTYQLDSITDAEWKQDFGGESPVDYAIQLAMEELVPYKVVEQKLVELGSQQDFSYEAFVNRWNQENEDRQQKQAAGEVIYGPVQYTERVYYDYVNEAYREELEAQLYTEPTEEELRAFYDQNTDLYQEFGSVTMQCIVLPQDIFSQEQAEAARNAIAEAMGQGATYADAASQAGISEYTQERTFTADDLTSPDVSAFPDVEDAVYDLQEGETSALIQNGDLQWLFFYCTAREEGGRTPFEECKDALKDIYVEQAFDMDLEQAQASAQIVIYDEAREWIH</sequence>
<dbReference type="InterPro" id="IPR000297">
    <property type="entry name" value="PPIase_PpiC"/>
</dbReference>
<evidence type="ECO:0000256" key="6">
    <source>
        <dbReference type="SAM" id="SignalP"/>
    </source>
</evidence>
<dbReference type="PROSITE" id="PS51257">
    <property type="entry name" value="PROKAR_LIPOPROTEIN"/>
    <property type="match status" value="1"/>
</dbReference>
<evidence type="ECO:0000256" key="1">
    <source>
        <dbReference type="ARBA" id="ARBA00000971"/>
    </source>
</evidence>
<feature type="chain" id="PRO_5047292626" description="peptidylprolyl isomerase" evidence="6">
    <location>
        <begin position="31"/>
        <end position="346"/>
    </location>
</feature>
<evidence type="ECO:0000259" key="7">
    <source>
        <dbReference type="Pfam" id="PF13145"/>
    </source>
</evidence>
<feature type="domain" description="PpiC" evidence="7">
    <location>
        <begin position="177"/>
        <end position="311"/>
    </location>
</feature>
<keyword evidence="4" id="KW-0697">Rotamase</keyword>
<dbReference type="PANTHER" id="PTHR47245">
    <property type="entry name" value="PEPTIDYLPROLYL ISOMERASE"/>
    <property type="match status" value="1"/>
</dbReference>
<name>A0ABS9MI31_9FIRM</name>
<comment type="catalytic activity">
    <reaction evidence="1">
        <text>[protein]-peptidylproline (omega=180) = [protein]-peptidylproline (omega=0)</text>
        <dbReference type="Rhea" id="RHEA:16237"/>
        <dbReference type="Rhea" id="RHEA-COMP:10747"/>
        <dbReference type="Rhea" id="RHEA-COMP:10748"/>
        <dbReference type="ChEBI" id="CHEBI:83833"/>
        <dbReference type="ChEBI" id="CHEBI:83834"/>
        <dbReference type="EC" id="5.2.1.8"/>
    </reaction>
</comment>
<dbReference type="Gene3D" id="3.10.50.40">
    <property type="match status" value="1"/>
</dbReference>
<dbReference type="Gene3D" id="1.10.4030.10">
    <property type="entry name" value="Porin chaperone SurA, peptide-binding domain"/>
    <property type="match status" value="1"/>
</dbReference>
<dbReference type="RefSeq" id="WP_191405225.1">
    <property type="nucleotide sequence ID" value="NZ_JAKNHQ010000006.1"/>
</dbReference>
<dbReference type="GO" id="GO:0016853">
    <property type="term" value="F:isomerase activity"/>
    <property type="evidence" value="ECO:0007669"/>
    <property type="project" value="UniProtKB-KW"/>
</dbReference>
<evidence type="ECO:0000256" key="5">
    <source>
        <dbReference type="ARBA" id="ARBA00023235"/>
    </source>
</evidence>